<gene>
    <name evidence="1" type="ORF">SAMN04489712_111229</name>
</gene>
<dbReference type="AlphaFoldDB" id="A0A1H6CVF9"/>
<keyword evidence="2" id="KW-1185">Reference proteome</keyword>
<sequence length="332" mass="35600">MLTDGDRVEPVPARYEAADLDRRLSGGHQVAFADGEILTLACRGTDAVAHVFDLEIPMVPVGAAGLLALSLRVPRLEEAIVSFHCEAEPAPDRPPGYGLWRGPKAPPPVRRAPVTLAQVRTVPLRSAALGGPRTLRVYHPPIPPGAPRRVLFGTDGEAWEQVVEPLIRDGALPAIIAIGVENGGPARLREYVAGIDRVRFAAHRRFFAREVVGWAERELGISPDPAHRAVAGVSNGADFAAAIGVLEPGRFGGVIALSCGRIDPRRVPPGRGGARQWLAAGTLEPGFRKVTGRWADALERAGVEHVHRVRVAAHDPAMWGQEVAAALPWIFR</sequence>
<dbReference type="InterPro" id="IPR029058">
    <property type="entry name" value="AB_hydrolase_fold"/>
</dbReference>
<dbReference type="InterPro" id="IPR050583">
    <property type="entry name" value="Mycobacterial_A85_antigen"/>
</dbReference>
<organism evidence="1 2">
    <name type="scientific">Thermomonospora echinospora</name>
    <dbReference type="NCBI Taxonomy" id="1992"/>
    <lineage>
        <taxon>Bacteria</taxon>
        <taxon>Bacillati</taxon>
        <taxon>Actinomycetota</taxon>
        <taxon>Actinomycetes</taxon>
        <taxon>Streptosporangiales</taxon>
        <taxon>Thermomonosporaceae</taxon>
        <taxon>Thermomonospora</taxon>
    </lineage>
</organism>
<protein>
    <submittedName>
        <fullName evidence="1">Enterochelin esterase</fullName>
    </submittedName>
</protein>
<dbReference type="PANTHER" id="PTHR48098:SF6">
    <property type="entry name" value="FERRI-BACILLIBACTIN ESTERASE BESA"/>
    <property type="match status" value="1"/>
</dbReference>
<dbReference type="Proteomes" id="UP000236723">
    <property type="component" value="Unassembled WGS sequence"/>
</dbReference>
<evidence type="ECO:0000313" key="2">
    <source>
        <dbReference type="Proteomes" id="UP000236723"/>
    </source>
</evidence>
<proteinExistence type="predicted"/>
<dbReference type="Pfam" id="PF00756">
    <property type="entry name" value="Esterase"/>
    <property type="match status" value="1"/>
</dbReference>
<dbReference type="EMBL" id="FNVO01000011">
    <property type="protein sequence ID" value="SEG76954.1"/>
    <property type="molecule type" value="Genomic_DNA"/>
</dbReference>
<evidence type="ECO:0000313" key="1">
    <source>
        <dbReference type="EMBL" id="SEG76954.1"/>
    </source>
</evidence>
<name>A0A1H6CVF9_9ACTN</name>
<dbReference type="InterPro" id="IPR000801">
    <property type="entry name" value="Esterase-like"/>
</dbReference>
<reference evidence="2" key="1">
    <citation type="submission" date="2016-10" db="EMBL/GenBank/DDBJ databases">
        <authorList>
            <person name="Varghese N."/>
            <person name="Submissions S."/>
        </authorList>
    </citation>
    <scope>NUCLEOTIDE SEQUENCE [LARGE SCALE GENOMIC DNA]</scope>
    <source>
        <strain evidence="2">DSM 43163</strain>
    </source>
</reference>
<dbReference type="Gene3D" id="3.40.50.1820">
    <property type="entry name" value="alpha/beta hydrolase"/>
    <property type="match status" value="1"/>
</dbReference>
<dbReference type="PANTHER" id="PTHR48098">
    <property type="entry name" value="ENTEROCHELIN ESTERASE-RELATED"/>
    <property type="match status" value="1"/>
</dbReference>
<dbReference type="SUPFAM" id="SSF53474">
    <property type="entry name" value="alpha/beta-Hydrolases"/>
    <property type="match status" value="1"/>
</dbReference>
<accession>A0A1H6CVF9</accession>